<evidence type="ECO:0000256" key="1">
    <source>
        <dbReference type="ARBA" id="ARBA00004323"/>
    </source>
</evidence>
<keyword evidence="9 11" id="KW-0472">Membrane</keyword>
<accession>A0A8J1UUQ6</accession>
<dbReference type="PANTHER" id="PTHR11214">
    <property type="entry name" value="BETA-1,3-N-ACETYLGLUCOSAMINYLTRANSFERASE"/>
    <property type="match status" value="1"/>
</dbReference>
<evidence type="ECO:0000313" key="13">
    <source>
        <dbReference type="Proteomes" id="UP000749559"/>
    </source>
</evidence>
<dbReference type="Proteomes" id="UP000749559">
    <property type="component" value="Unassembled WGS sequence"/>
</dbReference>
<sequence>MYPSLRWVFGEVFSGKGPPPRPVIFIIITWNIIMHPRRTSWSKILIVLFILCLFSVVPLAILSYTNKPTFSDGNYDFIRDEGRHIRISGQHAYNFDSIINQDAAVTQWSFSQIDGGQRDGLPKPKCPAELLLLILVTSSPENKEIRNTIRNTWASIQGSPGHKYKTVFLIGETPDYDLNIAVNREIQTYGDIVKGAYLDTYRNLTYKVLHGFHWASTSCLSQYYLKTDDDCFINTMYLPKFLVSHNKKSEKLYVGNVFSEKQKRQVIRNTDNRWYVPKSHYAPDYYPKYASGTGYITSHDVLHDIIETSQTVPPFPNEDAYIGVLVDKINISPMNSFRFTFHNTKWSTCNFRYLFQVHQVNSTQLMEMFNMVKKSQTMCGNEKLITSWN</sequence>
<dbReference type="EC" id="2.4.1.-" evidence="11"/>
<dbReference type="GO" id="GO:0000139">
    <property type="term" value="C:Golgi membrane"/>
    <property type="evidence" value="ECO:0007669"/>
    <property type="project" value="UniProtKB-SubCell"/>
</dbReference>
<evidence type="ECO:0000256" key="4">
    <source>
        <dbReference type="ARBA" id="ARBA00022679"/>
    </source>
</evidence>
<reference evidence="12" key="1">
    <citation type="submission" date="2022-03" db="EMBL/GenBank/DDBJ databases">
        <authorList>
            <person name="Martin C."/>
        </authorList>
    </citation>
    <scope>NUCLEOTIDE SEQUENCE</scope>
</reference>
<keyword evidence="13" id="KW-1185">Reference proteome</keyword>
<gene>
    <name evidence="12" type="ORF">OFUS_LOCUS246</name>
</gene>
<feature type="transmembrane region" description="Helical" evidence="11">
    <location>
        <begin position="44"/>
        <end position="64"/>
    </location>
</feature>
<protein>
    <recommendedName>
        <fullName evidence="11">Hexosyltransferase</fullName>
        <ecNumber evidence="11">2.4.1.-</ecNumber>
    </recommendedName>
</protein>
<keyword evidence="5 11" id="KW-0812">Transmembrane</keyword>
<keyword evidence="6 11" id="KW-0735">Signal-anchor</keyword>
<evidence type="ECO:0000256" key="7">
    <source>
        <dbReference type="ARBA" id="ARBA00022989"/>
    </source>
</evidence>
<name>A0A8J1UUQ6_OWEFU</name>
<evidence type="ECO:0000256" key="2">
    <source>
        <dbReference type="ARBA" id="ARBA00008661"/>
    </source>
</evidence>
<dbReference type="Pfam" id="PF01762">
    <property type="entry name" value="Galactosyl_T"/>
    <property type="match status" value="1"/>
</dbReference>
<keyword evidence="7 11" id="KW-1133">Transmembrane helix</keyword>
<evidence type="ECO:0000256" key="6">
    <source>
        <dbReference type="ARBA" id="ARBA00022968"/>
    </source>
</evidence>
<organism evidence="12 13">
    <name type="scientific">Owenia fusiformis</name>
    <name type="common">Polychaete worm</name>
    <dbReference type="NCBI Taxonomy" id="6347"/>
    <lineage>
        <taxon>Eukaryota</taxon>
        <taxon>Metazoa</taxon>
        <taxon>Spiralia</taxon>
        <taxon>Lophotrochozoa</taxon>
        <taxon>Annelida</taxon>
        <taxon>Polychaeta</taxon>
        <taxon>Sedentaria</taxon>
        <taxon>Canalipalpata</taxon>
        <taxon>Sabellida</taxon>
        <taxon>Oweniida</taxon>
        <taxon>Oweniidae</taxon>
        <taxon>Owenia</taxon>
    </lineage>
</organism>
<dbReference type="Gene3D" id="3.90.550.50">
    <property type="match status" value="1"/>
</dbReference>
<dbReference type="FunFam" id="3.90.550.50:FF:000001">
    <property type="entry name" value="Hexosyltransferase"/>
    <property type="match status" value="1"/>
</dbReference>
<proteinExistence type="inferred from homology"/>
<dbReference type="OrthoDB" id="2139606at2759"/>
<comment type="subcellular location">
    <subcellularLocation>
        <location evidence="1 11">Golgi apparatus membrane</location>
        <topology evidence="1 11">Single-pass type II membrane protein</topology>
    </subcellularLocation>
</comment>
<evidence type="ECO:0000256" key="10">
    <source>
        <dbReference type="ARBA" id="ARBA00023180"/>
    </source>
</evidence>
<keyword evidence="3 11" id="KW-0328">Glycosyltransferase</keyword>
<keyword evidence="4" id="KW-0808">Transferase</keyword>
<dbReference type="GO" id="GO:0008499">
    <property type="term" value="F:N-acetyl-beta-D-glucosaminide beta-(1,3)-galactosyltransferase activity"/>
    <property type="evidence" value="ECO:0007669"/>
    <property type="project" value="TreeGrafter"/>
</dbReference>
<evidence type="ECO:0000256" key="8">
    <source>
        <dbReference type="ARBA" id="ARBA00023034"/>
    </source>
</evidence>
<dbReference type="PANTHER" id="PTHR11214:SF376">
    <property type="entry name" value="HEXOSYLTRANSFERASE"/>
    <property type="match status" value="1"/>
</dbReference>
<dbReference type="InterPro" id="IPR002659">
    <property type="entry name" value="Glyco_trans_31"/>
</dbReference>
<evidence type="ECO:0000313" key="12">
    <source>
        <dbReference type="EMBL" id="CAH1772482.1"/>
    </source>
</evidence>
<dbReference type="AlphaFoldDB" id="A0A8J1UUQ6"/>
<evidence type="ECO:0000256" key="3">
    <source>
        <dbReference type="ARBA" id="ARBA00022676"/>
    </source>
</evidence>
<dbReference type="GO" id="GO:0006493">
    <property type="term" value="P:protein O-linked glycosylation"/>
    <property type="evidence" value="ECO:0007669"/>
    <property type="project" value="TreeGrafter"/>
</dbReference>
<keyword evidence="8 11" id="KW-0333">Golgi apparatus</keyword>
<evidence type="ECO:0000256" key="11">
    <source>
        <dbReference type="RuleBase" id="RU363063"/>
    </source>
</evidence>
<evidence type="ECO:0000256" key="9">
    <source>
        <dbReference type="ARBA" id="ARBA00023136"/>
    </source>
</evidence>
<dbReference type="EMBL" id="CAIIXF020000001">
    <property type="protein sequence ID" value="CAH1772482.1"/>
    <property type="molecule type" value="Genomic_DNA"/>
</dbReference>
<comment type="similarity">
    <text evidence="2 11">Belongs to the glycosyltransferase 31 family.</text>
</comment>
<evidence type="ECO:0000256" key="5">
    <source>
        <dbReference type="ARBA" id="ARBA00022692"/>
    </source>
</evidence>
<comment type="caution">
    <text evidence="12">The sequence shown here is derived from an EMBL/GenBank/DDBJ whole genome shotgun (WGS) entry which is preliminary data.</text>
</comment>
<keyword evidence="10" id="KW-0325">Glycoprotein</keyword>